<accession>A0ACC1XBF3</accession>
<reference evidence="1 2" key="1">
    <citation type="journal article" date="2023" name="Science">
        <title>Complex scaffold remodeling in plant triterpene biosynthesis.</title>
        <authorList>
            <person name="De La Pena R."/>
            <person name="Hodgson H."/>
            <person name="Liu J.C."/>
            <person name="Stephenson M.J."/>
            <person name="Martin A.C."/>
            <person name="Owen C."/>
            <person name="Harkess A."/>
            <person name="Leebens-Mack J."/>
            <person name="Jimenez L.E."/>
            <person name="Osbourn A."/>
            <person name="Sattely E.S."/>
        </authorList>
    </citation>
    <scope>NUCLEOTIDE SEQUENCE [LARGE SCALE GENOMIC DNA]</scope>
    <source>
        <strain evidence="2">cv. JPN11</strain>
        <tissue evidence="1">Leaf</tissue>
    </source>
</reference>
<keyword evidence="2" id="KW-1185">Reference proteome</keyword>
<dbReference type="Proteomes" id="UP001164539">
    <property type="component" value="Chromosome 10"/>
</dbReference>
<proteinExistence type="predicted"/>
<evidence type="ECO:0000313" key="1">
    <source>
        <dbReference type="EMBL" id="KAJ4708831.1"/>
    </source>
</evidence>
<evidence type="ECO:0000313" key="2">
    <source>
        <dbReference type="Proteomes" id="UP001164539"/>
    </source>
</evidence>
<organism evidence="1 2">
    <name type="scientific">Melia azedarach</name>
    <name type="common">Chinaberry tree</name>
    <dbReference type="NCBI Taxonomy" id="155640"/>
    <lineage>
        <taxon>Eukaryota</taxon>
        <taxon>Viridiplantae</taxon>
        <taxon>Streptophyta</taxon>
        <taxon>Embryophyta</taxon>
        <taxon>Tracheophyta</taxon>
        <taxon>Spermatophyta</taxon>
        <taxon>Magnoliopsida</taxon>
        <taxon>eudicotyledons</taxon>
        <taxon>Gunneridae</taxon>
        <taxon>Pentapetalae</taxon>
        <taxon>rosids</taxon>
        <taxon>malvids</taxon>
        <taxon>Sapindales</taxon>
        <taxon>Meliaceae</taxon>
        <taxon>Melia</taxon>
    </lineage>
</organism>
<gene>
    <name evidence="1" type="ORF">OWV82_018712</name>
</gene>
<sequence>MVWFQCEDCGENLKKPKLPNHFRICSAFKLSCIDCGEIFGQQSVQGHTQCITEAEKYGPKGQGKVSNGTTAKSSKDSKQQPDFDINVGLSERPPWFCSLCNTKATSRQTLLLHAEGKKHKAKARAHHASKQQSSQTESAPDMNVSTENTSKGEVADNKLNEEPKILYLSKVETEHIDPETVNGNSIPTKKRKLHASECDGRGKSGSDTPGEAGNGEVIQAERWNAGETERSSKKAKNNVVKEDKVTECLPTGSKEDSAKKIKWKKLIKSALKSNPDGVLKLKKLRKLVLKALQESGIQEDKTQLSNMLEHKINSSSRFTFDGKYVRLSAKE</sequence>
<comment type="caution">
    <text evidence="1">The sequence shown here is derived from an EMBL/GenBank/DDBJ whole genome shotgun (WGS) entry which is preliminary data.</text>
</comment>
<name>A0ACC1XBF3_MELAZ</name>
<protein>
    <submittedName>
        <fullName evidence="1">UBP1-associated proteins 1C-like</fullName>
    </submittedName>
</protein>
<dbReference type="EMBL" id="CM051403">
    <property type="protein sequence ID" value="KAJ4708831.1"/>
    <property type="molecule type" value="Genomic_DNA"/>
</dbReference>